<dbReference type="Proteomes" id="UP000552038">
    <property type="component" value="Unassembled WGS sequence"/>
</dbReference>
<gene>
    <name evidence="1" type="ORF">HMI46_26990</name>
</gene>
<accession>A0AAP7DKV2</accession>
<name>A0AAP7DKV2_PAEAL</name>
<organism evidence="1 2">
    <name type="scientific">Paenibacillus alvei</name>
    <name type="common">Bacillus alvei</name>
    <dbReference type="NCBI Taxonomy" id="44250"/>
    <lineage>
        <taxon>Bacteria</taxon>
        <taxon>Bacillati</taxon>
        <taxon>Bacillota</taxon>
        <taxon>Bacilli</taxon>
        <taxon>Bacillales</taxon>
        <taxon>Paenibacillaceae</taxon>
        <taxon>Paenibacillus</taxon>
    </lineage>
</organism>
<reference evidence="1 2" key="1">
    <citation type="submission" date="2020-05" db="EMBL/GenBank/DDBJ databases">
        <title>Whole genome sequencing and identification of novel metabolites from Paenibacillus alvei strain JR949.</title>
        <authorList>
            <person name="Rajendhran J."/>
            <person name="Sree Pranav P."/>
            <person name="Mahalakshmi B."/>
            <person name="Karthikeyan R."/>
        </authorList>
    </citation>
    <scope>NUCLEOTIDE SEQUENCE [LARGE SCALE GENOMIC DNA]</scope>
    <source>
        <strain evidence="1 2">JR949</strain>
    </source>
</reference>
<evidence type="ECO:0008006" key="3">
    <source>
        <dbReference type="Google" id="ProtNLM"/>
    </source>
</evidence>
<sequence length="50" mass="5882">MLEVLREEQTVNEVAAKYEPSSLMISRWKSEFLERATMVFEKKMSDVDKA</sequence>
<protein>
    <recommendedName>
        <fullName evidence="3">Transposase</fullName>
    </recommendedName>
</protein>
<comment type="caution">
    <text evidence="1">The sequence shown here is derived from an EMBL/GenBank/DDBJ whole genome shotgun (WGS) entry which is preliminary data.</text>
</comment>
<dbReference type="EMBL" id="JABFOR010000085">
    <property type="protein sequence ID" value="NOJ74152.1"/>
    <property type="molecule type" value="Genomic_DNA"/>
</dbReference>
<proteinExistence type="predicted"/>
<evidence type="ECO:0000313" key="1">
    <source>
        <dbReference type="EMBL" id="NOJ74152.1"/>
    </source>
</evidence>
<dbReference type="AlphaFoldDB" id="A0AAP7DKV2"/>
<evidence type="ECO:0000313" key="2">
    <source>
        <dbReference type="Proteomes" id="UP000552038"/>
    </source>
</evidence>